<comment type="catalytic activity">
    <reaction evidence="10 11">
        <text>3-O-(beta-D-galactosyl-(1-&gt;3)-beta-D-galactosyl-(1-&gt;4)-beta-D-xylosyl)-L-seryl-[protein] + UDP-alpha-D-glucuronate = 3-O-(beta-D-GlcA-(1-&gt;3)-beta-D-Gal-(1-&gt;3)-beta-D-Gal-(1-&gt;4)-beta-D-Xyl)-L-seryl-[protein] + UDP + H(+)</text>
        <dbReference type="Rhea" id="RHEA:24168"/>
        <dbReference type="Rhea" id="RHEA-COMP:12571"/>
        <dbReference type="Rhea" id="RHEA-COMP:12573"/>
        <dbReference type="ChEBI" id="CHEBI:15378"/>
        <dbReference type="ChEBI" id="CHEBI:58052"/>
        <dbReference type="ChEBI" id="CHEBI:58223"/>
        <dbReference type="ChEBI" id="CHEBI:132090"/>
        <dbReference type="ChEBI" id="CHEBI:132093"/>
        <dbReference type="EC" id="2.4.1.135"/>
    </reaction>
</comment>
<evidence type="ECO:0000256" key="11">
    <source>
        <dbReference type="RuleBase" id="RU363127"/>
    </source>
</evidence>
<organism evidence="12 13">
    <name type="scientific">Porites lobata</name>
    <dbReference type="NCBI Taxonomy" id="104759"/>
    <lineage>
        <taxon>Eukaryota</taxon>
        <taxon>Metazoa</taxon>
        <taxon>Cnidaria</taxon>
        <taxon>Anthozoa</taxon>
        <taxon>Hexacorallia</taxon>
        <taxon>Scleractinia</taxon>
        <taxon>Fungiina</taxon>
        <taxon>Poritidae</taxon>
        <taxon>Porites</taxon>
    </lineage>
</organism>
<keyword evidence="11" id="KW-0464">Manganese</keyword>
<keyword evidence="7" id="KW-1133">Transmembrane helix</keyword>
<dbReference type="EC" id="2.4.1.135" evidence="3 11"/>
<evidence type="ECO:0000256" key="9">
    <source>
        <dbReference type="ARBA" id="ARBA00023180"/>
    </source>
</evidence>
<dbReference type="Proteomes" id="UP001159405">
    <property type="component" value="Unassembled WGS sequence"/>
</dbReference>
<comment type="similarity">
    <text evidence="2 11">Belongs to the glycosyltransferase 43 family.</text>
</comment>
<dbReference type="Gene3D" id="3.90.550.10">
    <property type="entry name" value="Spore Coat Polysaccharide Biosynthesis Protein SpsA, Chain A"/>
    <property type="match status" value="1"/>
</dbReference>
<proteinExistence type="inferred from homology"/>
<dbReference type="InterPro" id="IPR005027">
    <property type="entry name" value="Glyco_trans_43"/>
</dbReference>
<comment type="subcellular location">
    <subcellularLocation>
        <location evidence="11">Golgi apparatus membrane</location>
        <topology evidence="11">Single-pass type II membrane protein</topology>
    </subcellularLocation>
    <subcellularLocation>
        <location evidence="1">Membrane</location>
        <topology evidence="1">Single-pass type II membrane protein</topology>
    </subcellularLocation>
</comment>
<dbReference type="EMBL" id="CALNXK010000038">
    <property type="protein sequence ID" value="CAH3123329.1"/>
    <property type="molecule type" value="Genomic_DNA"/>
</dbReference>
<sequence>MFRGSAIKYVIFLSVLLGIVILTKVLQSVIEKANIKTSYFSQYNGRLVRKLPGITTLPVPSQMENNNSKDQFLSSSETAIYEQQLLQEKLQAKVIELQEKLAMQNSGWDPKLPTIFAITPTYRRFLQKAELTRTAQTLKHVKNLHWIVVEDSHEKTNLVKRLLNHFGIRYTHLNVRTPVEMRIGRNKPRWTKSRGTEQRNVGLEWIRDNIKPNETKGVVYFADDDNTYDIRLFDEMRTINTVGVWPVAFTGAARWAGPICENGHVTGFHTNWKPFRTFPVDMSAFAVSLKKLLVERPEARFDPDIKPGFLETSFLEQITTMDELEPKASNCMKVYVWHTRTETPVININGEKQLIKRGKPSNPDVET</sequence>
<keyword evidence="5" id="KW-0812">Transmembrane</keyword>
<keyword evidence="6 11" id="KW-0735">Signal-anchor</keyword>
<comment type="caution">
    <text evidence="12">The sequence shown here is derived from an EMBL/GenBank/DDBJ whole genome shotgun (WGS) entry which is preliminary data.</text>
</comment>
<dbReference type="CDD" id="cd00218">
    <property type="entry name" value="GlcAT-I"/>
    <property type="match status" value="1"/>
</dbReference>
<evidence type="ECO:0000313" key="13">
    <source>
        <dbReference type="Proteomes" id="UP001159405"/>
    </source>
</evidence>
<gene>
    <name evidence="12" type="ORF">PLOB_00029898</name>
</gene>
<evidence type="ECO:0000256" key="7">
    <source>
        <dbReference type="ARBA" id="ARBA00022989"/>
    </source>
</evidence>
<keyword evidence="9" id="KW-0325">Glycoprotein</keyword>
<keyword evidence="11" id="KW-0333">Golgi apparatus</keyword>
<evidence type="ECO:0000256" key="2">
    <source>
        <dbReference type="ARBA" id="ARBA00007706"/>
    </source>
</evidence>
<evidence type="ECO:0000256" key="6">
    <source>
        <dbReference type="ARBA" id="ARBA00022968"/>
    </source>
</evidence>
<comment type="pathway">
    <text evidence="11">Protein modification; protein glycosylation.</text>
</comment>
<dbReference type="PANTHER" id="PTHR10896:SF65">
    <property type="entry name" value="GALACTOSYLGALACTOSYLXYLOSYLPROTEIN 3-BETA-GLUCURONOSYLTRANSFERASE 3"/>
    <property type="match status" value="1"/>
</dbReference>
<evidence type="ECO:0000256" key="5">
    <source>
        <dbReference type="ARBA" id="ARBA00022692"/>
    </source>
</evidence>
<dbReference type="InterPro" id="IPR029044">
    <property type="entry name" value="Nucleotide-diphossugar_trans"/>
</dbReference>
<keyword evidence="8" id="KW-0472">Membrane</keyword>
<dbReference type="SUPFAM" id="SSF53448">
    <property type="entry name" value="Nucleotide-diphospho-sugar transferases"/>
    <property type="match status" value="1"/>
</dbReference>
<keyword evidence="4 11" id="KW-0808">Transferase</keyword>
<dbReference type="PANTHER" id="PTHR10896">
    <property type="entry name" value="GALACTOSYLGALACTOSYLXYLOSYLPROTEIN 3-BETA-GLUCURONOSYLTRANSFERASE BETA-1,3-GLUCURONYLTRANSFERASE"/>
    <property type="match status" value="1"/>
</dbReference>
<reference evidence="12 13" key="1">
    <citation type="submission" date="2022-05" db="EMBL/GenBank/DDBJ databases">
        <authorList>
            <consortium name="Genoscope - CEA"/>
            <person name="William W."/>
        </authorList>
    </citation>
    <scope>NUCLEOTIDE SEQUENCE [LARGE SCALE GENOMIC DNA]</scope>
</reference>
<evidence type="ECO:0000256" key="4">
    <source>
        <dbReference type="ARBA" id="ARBA00022679"/>
    </source>
</evidence>
<evidence type="ECO:0000256" key="3">
    <source>
        <dbReference type="ARBA" id="ARBA00012641"/>
    </source>
</evidence>
<evidence type="ECO:0000256" key="8">
    <source>
        <dbReference type="ARBA" id="ARBA00023136"/>
    </source>
</evidence>
<keyword evidence="11" id="KW-0479">Metal-binding</keyword>
<keyword evidence="13" id="KW-1185">Reference proteome</keyword>
<evidence type="ECO:0000256" key="1">
    <source>
        <dbReference type="ARBA" id="ARBA00004606"/>
    </source>
</evidence>
<comment type="cofactor">
    <cofactor evidence="11">
        <name>Mn(2+)</name>
        <dbReference type="ChEBI" id="CHEBI:29035"/>
    </cofactor>
</comment>
<evidence type="ECO:0000256" key="10">
    <source>
        <dbReference type="ARBA" id="ARBA00047979"/>
    </source>
</evidence>
<accession>A0ABN8NUZ8</accession>
<name>A0ABN8NUZ8_9CNID</name>
<dbReference type="Pfam" id="PF03360">
    <property type="entry name" value="Glyco_transf_43"/>
    <property type="match status" value="1"/>
</dbReference>
<evidence type="ECO:0000313" key="12">
    <source>
        <dbReference type="EMBL" id="CAH3123329.1"/>
    </source>
</evidence>
<protein>
    <recommendedName>
        <fullName evidence="3 11">Galactosylgalactosylxylosylprotein 3-beta-glucuronosyltransferase</fullName>
        <ecNumber evidence="3 11">2.4.1.135</ecNumber>
    </recommendedName>
</protein>